<gene>
    <name evidence="1" type="ORF">DFR85_13310</name>
</gene>
<dbReference type="KEGG" id="abri:DFR85_13310"/>
<name>A0A2U9IHL9_9CREN</name>
<dbReference type="RefSeq" id="WP_110271302.1">
    <property type="nucleotide sequence ID" value="NZ_CP029289.2"/>
</dbReference>
<dbReference type="AlphaFoldDB" id="A0A2U9IHL9"/>
<organism evidence="1 2">
    <name type="scientific">Acidianus brierleyi</name>
    <dbReference type="NCBI Taxonomy" id="41673"/>
    <lineage>
        <taxon>Archaea</taxon>
        <taxon>Thermoproteota</taxon>
        <taxon>Thermoprotei</taxon>
        <taxon>Sulfolobales</taxon>
        <taxon>Sulfolobaceae</taxon>
        <taxon>Acidianus</taxon>
    </lineage>
</organism>
<dbReference type="Proteomes" id="UP000248044">
    <property type="component" value="Chromosome"/>
</dbReference>
<accession>A0A2U9IHL9</accession>
<protein>
    <submittedName>
        <fullName evidence="1">AAA family ATPase</fullName>
    </submittedName>
</protein>
<evidence type="ECO:0000313" key="2">
    <source>
        <dbReference type="Proteomes" id="UP000248044"/>
    </source>
</evidence>
<dbReference type="OrthoDB" id="25002at2157"/>
<keyword evidence="2" id="KW-1185">Reference proteome</keyword>
<dbReference type="GeneID" id="36833152"/>
<dbReference type="EMBL" id="CP029289">
    <property type="protein sequence ID" value="AWR95424.1"/>
    <property type="molecule type" value="Genomic_DNA"/>
</dbReference>
<proteinExistence type="predicted"/>
<dbReference type="Pfam" id="PF04465">
    <property type="entry name" value="DUF499"/>
    <property type="match status" value="1"/>
</dbReference>
<reference evidence="1 2" key="1">
    <citation type="submission" date="2018-05" db="EMBL/GenBank/DDBJ databases">
        <title>Complete Genome Sequences of Extremely Thermoacidophilic, Metal-Mobilizing Type-Strain Members of the Archaeal Family Sulfolobaceae: Acidianus brierleyi DSM-1651T, Acidianus sulfidivorans DSM-18786T, Metallosphaera hakonensis DSM-7519T, and Metallosphaera prunae DSM-10039T.</title>
        <authorList>
            <person name="Counts J.A."/>
            <person name="Kelly R.M."/>
        </authorList>
    </citation>
    <scope>NUCLEOTIDE SEQUENCE [LARGE SCALE GENOMIC DNA]</scope>
    <source>
        <strain evidence="1 2">DSM 1651</strain>
    </source>
</reference>
<dbReference type="InterPro" id="IPR007555">
    <property type="entry name" value="DUF499"/>
</dbReference>
<sequence>MSNLIYENKVREDVFNRSLDDQVAPELSDVIVKNAPSIYLDSREFFSSTYITDSMKSLVREITNALTQGKGLSMTLYSLFGGGKTHTVLLLFHAFNNPTVAREFGLEVPENIKVIGIGGKDSRTAPSPEDPIEEDGIKIKTLWGYIAKRLGKYDIVRKYDEDLMSPTKDKLEELFKGERVLILVDEIAAYLVRLKGLSGGNYYNQCLIFFEYLASLGSNLPVVLLVTIPAKIEEKNKEDITMYFEKGYEDVIEALSKKIERGGKIFRAPIETSIDLANVLIKRIFREINEDVKKRVVEEYQKYVDQFKDYLDVTTAREVVNTYPFHPLYVNFLKNLLEGNTHLQGSREAIKITRYVIRNLWENKPTRSLILPSDISIKDSQIRTILLKDFKSYDVVADTIIQRSKGLDVIFLLANYIFISTYYYQLGLDPGQLISALPDSKEIITSLLDSEYLSSSRKLPGDIKESLDNITSNSKNVDMIIPYLITDKGKYWVTWFLDPKTICEKDASKVSEFDADTKLDSMMLSLAEIPLDVIQKKGKKAISGMLLKLYRSVIRNTDEPIDIDEPSYYLVIISRPICEDCKTSDGALKKAEEITRKLIYYTSSGKSEKPRRYANTLTLLFPLIGNNRDKMRDYVKRYISCSNIDVTPYYRDQVSKDYAQKILNDYVISLESAIYNQIFQYFDRVAYPTGNNDVRIVELKSSGKTLLQQAEDTLLDEDKIVREDNFDFETLKAYLEATNVTIVDRMSSIKDIKEMFYANPSLPFITETTFYNAIRNGVEKLEIGIMNGGKVYYKKYEGSGEIIVNDSSIILPAKDAAEKEIDNLISQEKIIESENKIIKRYYILELPGGIKIPLRELRNDVDWLEKFKSGEIKLVEDTVEAGIDLSAEPSEIEGTQGETKEVKIIVKKIGKFDSKVSLSSSLGDLNVKEEYPDFQSTLKITVNQDSIVNITAKYDDKEKRISIPIRILQNECEKFVDQISLDSHISEINIINTEDLKNTLSKINFSIIGKKLLEGEVNIEDSSKKISLIMKPMGSNINDFISFLTPQLSLVGLKPKITGSLVIRVVEFKEINKDGIKNINELINKNFIKVKVKVC</sequence>
<evidence type="ECO:0000313" key="1">
    <source>
        <dbReference type="EMBL" id="AWR95424.1"/>
    </source>
</evidence>